<name>A0AAV4ZB84_9HYPH</name>
<comment type="caution">
    <text evidence="2">The sequence shown here is derived from an EMBL/GenBank/DDBJ whole genome shotgun (WGS) entry which is preliminary data.</text>
</comment>
<protein>
    <submittedName>
        <fullName evidence="2">ISL3 family transposase ISMex10</fullName>
    </submittedName>
</protein>
<dbReference type="Pfam" id="PF01610">
    <property type="entry name" value="DDE_Tnp_ISL3"/>
    <property type="match status" value="2"/>
</dbReference>
<dbReference type="PROSITE" id="PS50531">
    <property type="entry name" value="HTH_IS21"/>
    <property type="match status" value="1"/>
</dbReference>
<keyword evidence="3" id="KW-1185">Reference proteome</keyword>
<dbReference type="InterPro" id="IPR002560">
    <property type="entry name" value="Transposase_DDE"/>
</dbReference>
<dbReference type="PANTHER" id="PTHR33498">
    <property type="entry name" value="TRANSPOSASE FOR INSERTION SEQUENCE ELEMENT IS1557"/>
    <property type="match status" value="1"/>
</dbReference>
<dbReference type="PANTHER" id="PTHR33498:SF1">
    <property type="entry name" value="TRANSPOSASE FOR INSERTION SEQUENCE ELEMENT IS1557"/>
    <property type="match status" value="1"/>
</dbReference>
<dbReference type="Proteomes" id="UP001055307">
    <property type="component" value="Unassembled WGS sequence"/>
</dbReference>
<gene>
    <name evidence="2" type="ORF">OICFNHDK_3289</name>
</gene>
<dbReference type="NCBIfam" id="NF033550">
    <property type="entry name" value="transpos_ISL3"/>
    <property type="match status" value="1"/>
</dbReference>
<reference evidence="2" key="1">
    <citation type="journal article" date="2016" name="Front. Microbiol.">
        <title>Genome Sequence of the Piezophilic, Mesophilic Sulfate-Reducing Bacterium Desulfovibrio indicus J2T.</title>
        <authorList>
            <person name="Cao J."/>
            <person name="Maignien L."/>
            <person name="Shao Z."/>
            <person name="Alain K."/>
            <person name="Jebbar M."/>
        </authorList>
    </citation>
    <scope>NUCLEOTIDE SEQUENCE</scope>
    <source>
        <strain evidence="2">DSM 21893</strain>
    </source>
</reference>
<dbReference type="InterPro" id="IPR047951">
    <property type="entry name" value="Transpos_ISL3"/>
</dbReference>
<dbReference type="EMBL" id="BPQF01000016">
    <property type="protein sequence ID" value="GJD40814.1"/>
    <property type="molecule type" value="Genomic_DNA"/>
</dbReference>
<evidence type="ECO:0000259" key="1">
    <source>
        <dbReference type="PROSITE" id="PS50531"/>
    </source>
</evidence>
<proteinExistence type="predicted"/>
<evidence type="ECO:0000313" key="2">
    <source>
        <dbReference type="EMBL" id="GJD40814.1"/>
    </source>
</evidence>
<reference evidence="2" key="2">
    <citation type="submission" date="2021-08" db="EMBL/GenBank/DDBJ databases">
        <authorList>
            <person name="Tani A."/>
            <person name="Ola A."/>
            <person name="Ogura Y."/>
            <person name="Katsura K."/>
            <person name="Hayashi T."/>
        </authorList>
    </citation>
    <scope>NUCLEOTIDE SEQUENCE</scope>
    <source>
        <strain evidence="2">DSM 21893</strain>
    </source>
</reference>
<accession>A0AAV4ZB84</accession>
<feature type="domain" description="HTH IS21-type" evidence="1">
    <location>
        <begin position="243"/>
        <end position="305"/>
    </location>
</feature>
<evidence type="ECO:0000313" key="3">
    <source>
        <dbReference type="Proteomes" id="UP001055307"/>
    </source>
</evidence>
<dbReference type="InterPro" id="IPR017894">
    <property type="entry name" value="HTH_IS21_transposase_type"/>
</dbReference>
<dbReference type="AlphaFoldDB" id="A0AAV4ZB84"/>
<organism evidence="2 3">
    <name type="scientific">Methylobacterium bullatum</name>
    <dbReference type="NCBI Taxonomy" id="570505"/>
    <lineage>
        <taxon>Bacteria</taxon>
        <taxon>Pseudomonadati</taxon>
        <taxon>Pseudomonadota</taxon>
        <taxon>Alphaproteobacteria</taxon>
        <taxon>Hyphomicrobiales</taxon>
        <taxon>Methylobacteriaceae</taxon>
        <taxon>Methylobacterium</taxon>
    </lineage>
</organism>
<sequence>MHSRYHRRPAYLPTIGQEVRLTLTIRRFYCHDPVCARRTFAERLPRLLDRYAQRTRRLADAQVRTALALGATPTARLLPHLAMPTSATTLLRGIRKWPLPPGSKPIIVGVDDWVLRKGRTYGTILVDLERRRPIDLLPDRSASTLAARLRRDPHIQVVARDRSTEYARGTAMGAPDAVQVADRWHLLLNTRQMVERWLARVHPRLKLLPAVAPSSPLIQRVAPYPRARSEMLVRAAARGRWEAAYDDVRRRHAEGHSLRRINRETGLARATVRKYAFAESFPRNGMREPKPSMLDPYLGHLHGRLEEGCENAAQLWRELQGIGFAGTSKQVRRWLSEWRAGPAGTTIRSSPAPADIRVATSTASPLASSKKLSWYLLREPEDLGPEAAAVVSRVLQDTEAAKVVDFGRRFCRIVRSRCGQQPSGKSDVTAFDEWLGDAQTCGVRIVESFAAGLGQDRDAVRSALTLPWSSGQAEWQITRLKLLKRAMYGLANLDLLRRRFLLAA</sequence>